<accession>A0A6G1D3V3</accession>
<feature type="transmembrane region" description="Helical" evidence="1">
    <location>
        <begin position="148"/>
        <end position="170"/>
    </location>
</feature>
<organism evidence="2 3">
    <name type="scientific">Oryza meyeriana var. granulata</name>
    <dbReference type="NCBI Taxonomy" id="110450"/>
    <lineage>
        <taxon>Eukaryota</taxon>
        <taxon>Viridiplantae</taxon>
        <taxon>Streptophyta</taxon>
        <taxon>Embryophyta</taxon>
        <taxon>Tracheophyta</taxon>
        <taxon>Spermatophyta</taxon>
        <taxon>Magnoliopsida</taxon>
        <taxon>Liliopsida</taxon>
        <taxon>Poales</taxon>
        <taxon>Poaceae</taxon>
        <taxon>BOP clade</taxon>
        <taxon>Oryzoideae</taxon>
        <taxon>Oryzeae</taxon>
        <taxon>Oryzinae</taxon>
        <taxon>Oryza</taxon>
        <taxon>Oryza meyeriana</taxon>
    </lineage>
</organism>
<dbReference type="PANTHER" id="PTHR33133">
    <property type="entry name" value="OS08G0107100 PROTEIN-RELATED"/>
    <property type="match status" value="1"/>
</dbReference>
<dbReference type="OrthoDB" id="1908649at2759"/>
<keyword evidence="1" id="KW-0812">Transmembrane</keyword>
<name>A0A6G1D3V3_9ORYZ</name>
<sequence>MEEWDLEEDDLRSVGLVGVYRHCFRVARARGRIALVHGLPLAVLFLAHVAITYAIFSRMRSDEATFEHAPAGSGSETLLYFVRGIADWYDDLYLRRVIRAFPVVWMRRLMKTFVAAFVVLLLYNGVFTTAILLAILRLYRHATLLTSLALLGGAAYLAGLVYIGVVWHLASVVSVLEDAYGVAAMRRSRALLAGKLWTVAVIFAKLSGLSFAVEMAFKAVVVEDTMRLGLGYRVLFGLAMAAALCAVIMVALVAQAVVYFVCKSYHGESVDRSHLSDHLGAYLGEYQPLDNNNDSNGGGGVQLGVQMEQLQ</sequence>
<keyword evidence="1" id="KW-0472">Membrane</keyword>
<protein>
    <submittedName>
        <fullName evidence="2">Uncharacterized protein</fullName>
    </submittedName>
</protein>
<feature type="transmembrane region" description="Helical" evidence="1">
    <location>
        <begin position="234"/>
        <end position="261"/>
    </location>
</feature>
<proteinExistence type="predicted"/>
<feature type="transmembrane region" description="Helical" evidence="1">
    <location>
        <begin position="113"/>
        <end position="136"/>
    </location>
</feature>
<evidence type="ECO:0000313" key="3">
    <source>
        <dbReference type="Proteomes" id="UP000479710"/>
    </source>
</evidence>
<keyword evidence="1" id="KW-1133">Transmembrane helix</keyword>
<dbReference type="EMBL" id="SPHZ02000007">
    <property type="protein sequence ID" value="KAF0907555.1"/>
    <property type="molecule type" value="Genomic_DNA"/>
</dbReference>
<dbReference type="Proteomes" id="UP000479710">
    <property type="component" value="Unassembled WGS sequence"/>
</dbReference>
<feature type="transmembrane region" description="Helical" evidence="1">
    <location>
        <begin position="190"/>
        <end position="213"/>
    </location>
</feature>
<evidence type="ECO:0000313" key="2">
    <source>
        <dbReference type="EMBL" id="KAF0907555.1"/>
    </source>
</evidence>
<gene>
    <name evidence="2" type="ORF">E2562_018367</name>
</gene>
<reference evidence="2 3" key="1">
    <citation type="submission" date="2019-11" db="EMBL/GenBank/DDBJ databases">
        <title>Whole genome sequence of Oryza granulata.</title>
        <authorList>
            <person name="Li W."/>
        </authorList>
    </citation>
    <scope>NUCLEOTIDE SEQUENCE [LARGE SCALE GENOMIC DNA]</scope>
    <source>
        <strain evidence="3">cv. Menghai</strain>
        <tissue evidence="2">Leaf</tissue>
    </source>
</reference>
<comment type="caution">
    <text evidence="2">The sequence shown here is derived from an EMBL/GenBank/DDBJ whole genome shotgun (WGS) entry which is preliminary data.</text>
</comment>
<keyword evidence="3" id="KW-1185">Reference proteome</keyword>
<evidence type="ECO:0000256" key="1">
    <source>
        <dbReference type="SAM" id="Phobius"/>
    </source>
</evidence>
<feature type="transmembrane region" description="Helical" evidence="1">
    <location>
        <begin position="34"/>
        <end position="56"/>
    </location>
</feature>
<dbReference type="PANTHER" id="PTHR33133:SF32">
    <property type="entry name" value="CASP-LIKE PROTEIN"/>
    <property type="match status" value="1"/>
</dbReference>
<dbReference type="AlphaFoldDB" id="A0A6G1D3V3"/>